<protein>
    <recommendedName>
        <fullName evidence="2">Beta-glucuronidase C-terminal domain-containing protein</fullName>
    </recommendedName>
</protein>
<dbReference type="Gene3D" id="3.20.20.80">
    <property type="entry name" value="Glycosidases"/>
    <property type="match status" value="1"/>
</dbReference>
<evidence type="ECO:0000313" key="4">
    <source>
        <dbReference type="Proteomes" id="UP000327013"/>
    </source>
</evidence>
<keyword evidence="4" id="KW-1185">Reference proteome</keyword>
<dbReference type="Pfam" id="PF16862">
    <property type="entry name" value="Glyco_hydro_79C"/>
    <property type="match status" value="1"/>
</dbReference>
<proteinExistence type="predicted"/>
<reference evidence="3 4" key="1">
    <citation type="submission" date="2019-06" db="EMBL/GenBank/DDBJ databases">
        <title>A chromosomal-level reference genome of Carpinus fangiana (Coryloideae, Betulaceae).</title>
        <authorList>
            <person name="Yang X."/>
            <person name="Wang Z."/>
            <person name="Zhang L."/>
            <person name="Hao G."/>
            <person name="Liu J."/>
            <person name="Yang Y."/>
        </authorList>
    </citation>
    <scope>NUCLEOTIDE SEQUENCE [LARGE SCALE GENOMIC DNA]</scope>
    <source>
        <strain evidence="3">Cfa_2016G</strain>
        <tissue evidence="3">Leaf</tissue>
    </source>
</reference>
<organism evidence="3 4">
    <name type="scientific">Carpinus fangiana</name>
    <dbReference type="NCBI Taxonomy" id="176857"/>
    <lineage>
        <taxon>Eukaryota</taxon>
        <taxon>Viridiplantae</taxon>
        <taxon>Streptophyta</taxon>
        <taxon>Embryophyta</taxon>
        <taxon>Tracheophyta</taxon>
        <taxon>Spermatophyta</taxon>
        <taxon>Magnoliopsida</taxon>
        <taxon>eudicotyledons</taxon>
        <taxon>Gunneridae</taxon>
        <taxon>Pentapetalae</taxon>
        <taxon>rosids</taxon>
        <taxon>fabids</taxon>
        <taxon>Fagales</taxon>
        <taxon>Betulaceae</taxon>
        <taxon>Carpinus</taxon>
    </lineage>
</organism>
<evidence type="ECO:0000313" key="3">
    <source>
        <dbReference type="EMBL" id="KAB8337063.1"/>
    </source>
</evidence>
<evidence type="ECO:0000259" key="2">
    <source>
        <dbReference type="Pfam" id="PF16862"/>
    </source>
</evidence>
<gene>
    <name evidence="3" type="ORF">FH972_021367</name>
</gene>
<dbReference type="SUPFAM" id="SSF51445">
    <property type="entry name" value="(Trans)glycosidases"/>
    <property type="match status" value="1"/>
</dbReference>
<sequence length="656" mass="72939">MHITSLVAQSTDKHRRDYALYDAKLKVATNGTIIPSISPDFPRILFIGKSFFESYSTWPGTTYVHGFNLGKNGTEGRGSLLATVLLACDALGGGKLAHWELGNEPDLFKTSSQGPVRPSTWNETDYVREWLNGTRAIHGAIRKHCPDLAGRDKYHYIAPSLAGVQNNLNPVAVWSAGLDADRDITLISSHNYIAGATQPGVTLAGTLMNHTKTVSSIAAQLRESQLLSKYNLPYILGETNSLYNQGAPGLSNSFGAALWGLDFNLWCAANNISRVHMHQGLNYRYQSWQPHSTAKTAVGTKPPYYGQIAVAATLGNLTAHTVNVANLPLHDETQSAYATYEDGKLRRIAVINMHQFNYSSTSTPHRPTLSYQFKLPSECVGGKQANVRRLMANGSNADTGVTFNGFSYSYELGRGKPVRLTNVTHDEAVRADDHQIGDHGHLTLDIHLCLTHASDRDALATRQDHISSERLKWLKDCDILRHTGHNKTSKFSYWTKARSHSTVPSTGTVDVIIPRIAMPLFQNLSSLTFLDLFYKYIPFLMVTLADHIHSNLLHDENSTDDTLLHGHGGCWTKLHENTTARHRDRRSHWWVCCSGILDPRIPTMGTSSKVPECPRERHSWPPKLVHELLIRPMQGLRGLQDSPRRLEQETSHTPGL</sequence>
<name>A0A5N6KPH9_9ROSI</name>
<dbReference type="InterPro" id="IPR052974">
    <property type="entry name" value="GH79_Enzymes"/>
</dbReference>
<dbReference type="EMBL" id="VIBQ01000009">
    <property type="protein sequence ID" value="KAB8337063.1"/>
    <property type="molecule type" value="Genomic_DNA"/>
</dbReference>
<dbReference type="PANTHER" id="PTHR36183:SF2">
    <property type="entry name" value="BETA-GLUCURONIDASE C-TERMINAL DOMAIN-CONTAINING PROTEIN"/>
    <property type="match status" value="1"/>
</dbReference>
<dbReference type="AlphaFoldDB" id="A0A5N6KPH9"/>
<dbReference type="PANTHER" id="PTHR36183">
    <property type="entry name" value="BETA-GLUCURONIDASE"/>
    <property type="match status" value="1"/>
</dbReference>
<feature type="domain" description="Beta-glucuronidase C-terminal" evidence="2">
    <location>
        <begin position="336"/>
        <end position="425"/>
    </location>
</feature>
<feature type="region of interest" description="Disordered" evidence="1">
    <location>
        <begin position="637"/>
        <end position="656"/>
    </location>
</feature>
<dbReference type="InterPro" id="IPR031728">
    <property type="entry name" value="GlcAase_C"/>
</dbReference>
<accession>A0A5N6KPH9</accession>
<comment type="caution">
    <text evidence="3">The sequence shown here is derived from an EMBL/GenBank/DDBJ whole genome shotgun (WGS) entry which is preliminary data.</text>
</comment>
<dbReference type="OrthoDB" id="2796951at2759"/>
<dbReference type="Proteomes" id="UP000327013">
    <property type="component" value="Unassembled WGS sequence"/>
</dbReference>
<evidence type="ECO:0000256" key="1">
    <source>
        <dbReference type="SAM" id="MobiDB-lite"/>
    </source>
</evidence>
<dbReference type="InterPro" id="IPR017853">
    <property type="entry name" value="GH"/>
</dbReference>